<dbReference type="AlphaFoldDB" id="A0A7M2X5R7"/>
<dbReference type="InterPro" id="IPR036237">
    <property type="entry name" value="Xyl_isomerase-like_sf"/>
</dbReference>
<dbReference type="KEGG" id="hbs:IPV69_12660"/>
<dbReference type="EMBL" id="CP063458">
    <property type="protein sequence ID" value="QOV92150.1"/>
    <property type="molecule type" value="Genomic_DNA"/>
</dbReference>
<dbReference type="InterPro" id="IPR013022">
    <property type="entry name" value="Xyl_isomerase-like_TIM-brl"/>
</dbReference>
<gene>
    <name evidence="2" type="ORF">IPV69_12660</name>
</gene>
<keyword evidence="2" id="KW-0413">Isomerase</keyword>
<dbReference type="GO" id="GO:0016853">
    <property type="term" value="F:isomerase activity"/>
    <property type="evidence" value="ECO:0007669"/>
    <property type="project" value="UniProtKB-KW"/>
</dbReference>
<evidence type="ECO:0000313" key="3">
    <source>
        <dbReference type="Proteomes" id="UP000593765"/>
    </source>
</evidence>
<reference evidence="2 3" key="1">
    <citation type="submission" date="2020-10" db="EMBL/GenBank/DDBJ databases">
        <title>Wide distribution of Phycisphaera-like planctomycetes from WD2101 soil group in peatlands and genome analysis of the first cultivated representative.</title>
        <authorList>
            <person name="Dedysh S.N."/>
            <person name="Beletsky A.V."/>
            <person name="Ivanova A."/>
            <person name="Kulichevskaya I.S."/>
            <person name="Suzina N.E."/>
            <person name="Philippov D.A."/>
            <person name="Rakitin A.L."/>
            <person name="Mardanov A.V."/>
            <person name="Ravin N.V."/>
        </authorList>
    </citation>
    <scope>NUCLEOTIDE SEQUENCE [LARGE SCALE GENOMIC DNA]</scope>
    <source>
        <strain evidence="2 3">M1803</strain>
    </source>
</reference>
<dbReference type="InterPro" id="IPR050312">
    <property type="entry name" value="IolE/XylAMocC-like"/>
</dbReference>
<accession>A0A7M2X5R7</accession>
<dbReference type="Proteomes" id="UP000593765">
    <property type="component" value="Chromosome"/>
</dbReference>
<dbReference type="SUPFAM" id="SSF51658">
    <property type="entry name" value="Xylose isomerase-like"/>
    <property type="match status" value="1"/>
</dbReference>
<proteinExistence type="predicted"/>
<dbReference type="RefSeq" id="WP_206295480.1">
    <property type="nucleotide sequence ID" value="NZ_CP063458.1"/>
</dbReference>
<organism evidence="2 3">
    <name type="scientific">Humisphaera borealis</name>
    <dbReference type="NCBI Taxonomy" id="2807512"/>
    <lineage>
        <taxon>Bacteria</taxon>
        <taxon>Pseudomonadati</taxon>
        <taxon>Planctomycetota</taxon>
        <taxon>Phycisphaerae</taxon>
        <taxon>Tepidisphaerales</taxon>
        <taxon>Tepidisphaeraceae</taxon>
        <taxon>Humisphaera</taxon>
    </lineage>
</organism>
<evidence type="ECO:0000313" key="2">
    <source>
        <dbReference type="EMBL" id="QOV92150.1"/>
    </source>
</evidence>
<dbReference type="Gene3D" id="3.20.20.150">
    <property type="entry name" value="Divalent-metal-dependent TIM barrel enzymes"/>
    <property type="match status" value="1"/>
</dbReference>
<evidence type="ECO:0000259" key="1">
    <source>
        <dbReference type="Pfam" id="PF01261"/>
    </source>
</evidence>
<dbReference type="PANTHER" id="PTHR12110:SF41">
    <property type="entry name" value="INOSOSE DEHYDRATASE"/>
    <property type="match status" value="1"/>
</dbReference>
<dbReference type="Pfam" id="PF01261">
    <property type="entry name" value="AP_endonuc_2"/>
    <property type="match status" value="1"/>
</dbReference>
<dbReference type="PANTHER" id="PTHR12110">
    <property type="entry name" value="HYDROXYPYRUVATE ISOMERASE"/>
    <property type="match status" value="1"/>
</dbReference>
<protein>
    <submittedName>
        <fullName evidence="2">Sugar phosphate isomerase/epimerase</fullName>
    </submittedName>
</protein>
<sequence length="287" mass="31474">MSIKIGVNAWIWTSPFTTSDPESLALLDKAKKMGFDSFEFGLEDPSHVDPAKLKERAQATGLRLVICGAFGPDRDLTHEDASIRENSLNYITKALEICAKSGCPTLAGPSYSAVGKRRHVTPEQKKVEWDLAVKGLKEAAKRAANLGVRIAVEPLNRFETDLVNTSEQCEKLLNDIGEKNVGFHLDTFHMNIEEKDTYEAIKRAKGRLFHFHTCENDRGAPGSGKNIDWEGTAKALKEIGYDSDAVIESFTPKTKSIAAAAAIWRVLAPTQDSLASDGLAFLKKILG</sequence>
<name>A0A7M2X5R7_9BACT</name>
<feature type="domain" description="Xylose isomerase-like TIM barrel" evidence="1">
    <location>
        <begin position="27"/>
        <end position="270"/>
    </location>
</feature>
<keyword evidence="3" id="KW-1185">Reference proteome</keyword>